<keyword evidence="3" id="KW-0378">Hydrolase</keyword>
<evidence type="ECO:0000313" key="7">
    <source>
        <dbReference type="EMBL" id="MED7827252.1"/>
    </source>
</evidence>
<evidence type="ECO:0000256" key="1">
    <source>
        <dbReference type="ARBA" id="ARBA00022729"/>
    </source>
</evidence>
<feature type="signal peptide" evidence="6">
    <location>
        <begin position="1"/>
        <end position="30"/>
    </location>
</feature>
<dbReference type="Pfam" id="PF01839">
    <property type="entry name" value="FG-GAP"/>
    <property type="match status" value="4"/>
</dbReference>
<keyword evidence="1 6" id="KW-0732">Signal</keyword>
<evidence type="ECO:0000256" key="5">
    <source>
        <dbReference type="SAM" id="MobiDB-lite"/>
    </source>
</evidence>
<keyword evidence="8" id="KW-1185">Reference proteome</keyword>
<feature type="region of interest" description="Disordered" evidence="5">
    <location>
        <begin position="204"/>
        <end position="255"/>
    </location>
</feature>
<dbReference type="EMBL" id="JAYWVC010000216">
    <property type="protein sequence ID" value="MED7827252.1"/>
    <property type="molecule type" value="Genomic_DNA"/>
</dbReference>
<sequence length="516" mass="51416">MRKHRSAAVAAASFLLVTGAVIATAPSVYAGTPGGTHANDRNTDFNGDGYDDVLVGGPGAAVGGHKGAGMVTVQYGGPKGIGTTRGKAFSQNSTGVPGAAETGDGFGKSLATGDLDGDGYDDAIIGIPGEDLGAVANAGAAVVLWGTPNGLTGSASDWLQSDDLTTGGRFGASLAAARFGDTTPGDFLAVMDSVGLTIYTFEPAPQPTAKSADAQARRPVQKSRTTLTSPPRKTLSQASADDAPGIQPKSMTTGDYDNNGFADLVVSGTSVGDEPGYGWSYILPGTASNEEPLPITAVRGGPVVASGDINRDGYDDLVTGEPHSPDDGGESMSGGMVGVYYGSADGPAGQEGPGTPPVWWTQNSAGVPGSSEQGDGFGTDLSVGDSNRDGYADVAIGVAGEDIGAVANAGAVTVLRGSVKGMTSTGALSVNQGTANVPGTVEKGDKFGGQVSFTDPNDDGRFGLLASAPGENTNDGYVWVFSAGSSGLTTSGSWSYGPRAFGGLPTDALYGAVIDD</sequence>
<dbReference type="PANTHER" id="PTHR23221">
    <property type="entry name" value="GLYCOSYLPHOSPHATIDYLINOSITOL PHOSPHOLIPASE D"/>
    <property type="match status" value="1"/>
</dbReference>
<dbReference type="InterPro" id="IPR013517">
    <property type="entry name" value="FG-GAP"/>
</dbReference>
<dbReference type="InterPro" id="IPR013519">
    <property type="entry name" value="Int_alpha_beta-p"/>
</dbReference>
<keyword evidence="4" id="KW-0325">Glycoprotein</keyword>
<keyword evidence="2" id="KW-0677">Repeat</keyword>
<dbReference type="InterPro" id="IPR028994">
    <property type="entry name" value="Integrin_alpha_N"/>
</dbReference>
<organism evidence="7 8">
    <name type="scientific">Streptomyces chiangmaiensis</name>
    <dbReference type="NCBI Taxonomy" id="766497"/>
    <lineage>
        <taxon>Bacteria</taxon>
        <taxon>Bacillati</taxon>
        <taxon>Actinomycetota</taxon>
        <taxon>Actinomycetes</taxon>
        <taxon>Kitasatosporales</taxon>
        <taxon>Streptomycetaceae</taxon>
        <taxon>Streptomyces</taxon>
    </lineage>
</organism>
<reference evidence="7" key="1">
    <citation type="submission" date="2024-01" db="EMBL/GenBank/DDBJ databases">
        <title>First draft genome sequence data of TA4-1, the type strain of Gram-positive actinobacterium Streptomyces chiangmaiensis.</title>
        <authorList>
            <person name="Yasawong M."/>
            <person name="Nantapong N."/>
        </authorList>
    </citation>
    <scope>NUCLEOTIDE SEQUENCE</scope>
    <source>
        <strain evidence="7">TA4-1</strain>
    </source>
</reference>
<feature type="chain" id="PRO_5046355258" evidence="6">
    <location>
        <begin position="31"/>
        <end position="516"/>
    </location>
</feature>
<dbReference type="Gene3D" id="2.130.10.130">
    <property type="entry name" value="Integrin alpha, N-terminal"/>
    <property type="match status" value="2"/>
</dbReference>
<gene>
    <name evidence="7" type="ORF">VXC91_36415</name>
</gene>
<dbReference type="SMART" id="SM00191">
    <property type="entry name" value="Int_alpha"/>
    <property type="match status" value="6"/>
</dbReference>
<dbReference type="Proteomes" id="UP001333996">
    <property type="component" value="Unassembled WGS sequence"/>
</dbReference>
<evidence type="ECO:0000313" key="8">
    <source>
        <dbReference type="Proteomes" id="UP001333996"/>
    </source>
</evidence>
<accession>A0ABU7FT31</accession>
<name>A0ABU7FT31_9ACTN</name>
<evidence type="ECO:0000256" key="3">
    <source>
        <dbReference type="ARBA" id="ARBA00022801"/>
    </source>
</evidence>
<dbReference type="RefSeq" id="WP_329511635.1">
    <property type="nucleotide sequence ID" value="NZ_BAAAYZ010000105.1"/>
</dbReference>
<comment type="caution">
    <text evidence="7">The sequence shown here is derived from an EMBL/GenBank/DDBJ whole genome shotgun (WGS) entry which is preliminary data.</text>
</comment>
<feature type="compositionally biased region" description="Polar residues" evidence="5">
    <location>
        <begin position="222"/>
        <end position="239"/>
    </location>
</feature>
<protein>
    <submittedName>
        <fullName evidence="7">FG-GAP and VCBS repeat-containing protein</fullName>
    </submittedName>
</protein>
<evidence type="ECO:0000256" key="2">
    <source>
        <dbReference type="ARBA" id="ARBA00022737"/>
    </source>
</evidence>
<evidence type="ECO:0000256" key="6">
    <source>
        <dbReference type="SAM" id="SignalP"/>
    </source>
</evidence>
<proteinExistence type="predicted"/>
<dbReference type="PANTHER" id="PTHR23221:SF7">
    <property type="entry name" value="PHOSPHATIDYLINOSITOL-GLYCAN-SPECIFIC PHOSPHOLIPASE D"/>
    <property type="match status" value="1"/>
</dbReference>
<dbReference type="SUPFAM" id="SSF69318">
    <property type="entry name" value="Integrin alpha N-terminal domain"/>
    <property type="match status" value="1"/>
</dbReference>
<evidence type="ECO:0000256" key="4">
    <source>
        <dbReference type="ARBA" id="ARBA00023180"/>
    </source>
</evidence>
<dbReference type="PROSITE" id="PS51470">
    <property type="entry name" value="FG_GAP"/>
    <property type="match status" value="2"/>
</dbReference>